<feature type="compositionally biased region" description="Polar residues" evidence="1">
    <location>
        <begin position="22"/>
        <end position="42"/>
    </location>
</feature>
<evidence type="ECO:0000313" key="2">
    <source>
        <dbReference type="EMBL" id="KAK9175583.1"/>
    </source>
</evidence>
<reference evidence="2 3" key="1">
    <citation type="submission" date="2024-05" db="EMBL/GenBank/DDBJ databases">
        <title>Haplotype-resolved chromosome-level genome assembly of Huyou (Citrus changshanensis).</title>
        <authorList>
            <person name="Miao C."/>
            <person name="Chen W."/>
            <person name="Wu Y."/>
            <person name="Wang L."/>
            <person name="Zhao S."/>
            <person name="Grierson D."/>
            <person name="Xu C."/>
            <person name="Chen K."/>
        </authorList>
    </citation>
    <scope>NUCLEOTIDE SEQUENCE [LARGE SCALE GENOMIC DNA]</scope>
    <source>
        <strain evidence="2">01-14</strain>
        <tissue evidence="2">Leaf</tissue>
    </source>
</reference>
<dbReference type="Proteomes" id="UP001428341">
    <property type="component" value="Unassembled WGS sequence"/>
</dbReference>
<dbReference type="AlphaFoldDB" id="A0AAP0LHT2"/>
<name>A0AAP0LHT2_9ROSI</name>
<organism evidence="2 3">
    <name type="scientific">Citrus x changshan-huyou</name>
    <dbReference type="NCBI Taxonomy" id="2935761"/>
    <lineage>
        <taxon>Eukaryota</taxon>
        <taxon>Viridiplantae</taxon>
        <taxon>Streptophyta</taxon>
        <taxon>Embryophyta</taxon>
        <taxon>Tracheophyta</taxon>
        <taxon>Spermatophyta</taxon>
        <taxon>Magnoliopsida</taxon>
        <taxon>eudicotyledons</taxon>
        <taxon>Gunneridae</taxon>
        <taxon>Pentapetalae</taxon>
        <taxon>rosids</taxon>
        <taxon>malvids</taxon>
        <taxon>Sapindales</taxon>
        <taxon>Rutaceae</taxon>
        <taxon>Aurantioideae</taxon>
        <taxon>Citrus</taxon>
    </lineage>
</organism>
<evidence type="ECO:0000313" key="3">
    <source>
        <dbReference type="Proteomes" id="UP001428341"/>
    </source>
</evidence>
<sequence length="100" mass="10540">MRKAKKAKSFNNNKRQPGGSCPNVQTRSACQETTSVDASSGRDNFADHKFKVIAPVQFEPRGEETTAGGVGSGNDGGGRSNSSSIWKKITSKIFCASAAT</sequence>
<accession>A0AAP0LHT2</accession>
<protein>
    <submittedName>
        <fullName evidence="2">Uncharacterized protein</fullName>
    </submittedName>
</protein>
<dbReference type="EMBL" id="JBCGBO010000025">
    <property type="protein sequence ID" value="KAK9175583.1"/>
    <property type="molecule type" value="Genomic_DNA"/>
</dbReference>
<feature type="compositionally biased region" description="Gly residues" evidence="1">
    <location>
        <begin position="68"/>
        <end position="79"/>
    </location>
</feature>
<feature type="region of interest" description="Disordered" evidence="1">
    <location>
        <begin position="1"/>
        <end position="83"/>
    </location>
</feature>
<keyword evidence="3" id="KW-1185">Reference proteome</keyword>
<gene>
    <name evidence="2" type="ORF">WN944_027590</name>
</gene>
<comment type="caution">
    <text evidence="2">The sequence shown here is derived from an EMBL/GenBank/DDBJ whole genome shotgun (WGS) entry which is preliminary data.</text>
</comment>
<proteinExistence type="predicted"/>
<evidence type="ECO:0000256" key="1">
    <source>
        <dbReference type="SAM" id="MobiDB-lite"/>
    </source>
</evidence>